<comment type="caution">
    <text evidence="3">The sequence shown here is derived from an EMBL/GenBank/DDBJ whole genome shotgun (WGS) entry which is preliminary data.</text>
</comment>
<gene>
    <name evidence="3" type="ORF">CLV47_12441</name>
</gene>
<dbReference type="RefSeq" id="WP_106350878.1">
    <property type="nucleotide sequence ID" value="NZ_PVUE01000024.1"/>
</dbReference>
<evidence type="ECO:0000313" key="3">
    <source>
        <dbReference type="EMBL" id="PRZ33908.1"/>
    </source>
</evidence>
<dbReference type="Pfam" id="PF00817">
    <property type="entry name" value="IMS"/>
    <property type="match status" value="1"/>
</dbReference>
<sequence>MTSDTLFDPDDLALFDQEPLQRVLVMWYPDWPVVAAAQTCDISDALIAVFDKGAVLACSPAARRHGVARGMRSRDAQSRCPSLRAVPYNPADDARTFEPVLRAIEELSPGVEAIRPGMCATGSRGPSHYFGSESALIDALGDYLDSLGYPDARFGVADGSFAATQAAKVDTVVPPGESAIFLSRLPVDTLSRPELADVLRRMGLRTLGDFASLPTTQVSARFGADGVAAHRLAAGIERRRLAIRTPPPELSLYVDLDPPLERVDTIAFAVRAKADGFIAALARYDLVATSVRIVLRDEDGKTSDRLWRHPRWFNSNDVVDRVRWQVQAATPADTGSGVGIRAGGALTSPITTIIVTPQHVDRIGVYADGLWGDNNPDERIHRAFTRVQSMLDHTAVVTAVRSGGRAPVEHTTLVPWGEALTPRRDPTPPWPGRLPEPAPSQVLATPIAIQVRGTTSPLIVSDRGTLNEQPVAIAYRNGSTDPIDAWAGPWLSDERWWNADAARQLARLQVTTDEHAYLLVFTKGHWWIEASYD</sequence>
<dbReference type="SUPFAM" id="SSF56672">
    <property type="entry name" value="DNA/RNA polymerases"/>
    <property type="match status" value="1"/>
</dbReference>
<dbReference type="PANTHER" id="PTHR35369:SF2">
    <property type="entry name" value="BLR3025 PROTEIN"/>
    <property type="match status" value="1"/>
</dbReference>
<organism evidence="3 4">
    <name type="scientific">Antricoccus suffuscus</name>
    <dbReference type="NCBI Taxonomy" id="1629062"/>
    <lineage>
        <taxon>Bacteria</taxon>
        <taxon>Bacillati</taxon>
        <taxon>Actinomycetota</taxon>
        <taxon>Actinomycetes</taxon>
        <taxon>Geodermatophilales</taxon>
        <taxon>Antricoccaceae</taxon>
        <taxon>Antricoccus</taxon>
    </lineage>
</organism>
<keyword evidence="1" id="KW-0227">DNA damage</keyword>
<dbReference type="GO" id="GO:0006281">
    <property type="term" value="P:DNA repair"/>
    <property type="evidence" value="ECO:0007669"/>
    <property type="project" value="InterPro"/>
</dbReference>
<accession>A0A2T0ZCN7</accession>
<dbReference type="InterPro" id="IPR001126">
    <property type="entry name" value="UmuC"/>
</dbReference>
<dbReference type="Gene3D" id="3.40.1170.60">
    <property type="match status" value="1"/>
</dbReference>
<keyword evidence="4" id="KW-1185">Reference proteome</keyword>
<dbReference type="Proteomes" id="UP000237752">
    <property type="component" value="Unassembled WGS sequence"/>
</dbReference>
<dbReference type="InterPro" id="IPR050356">
    <property type="entry name" value="SulA_CellDiv_inhibitor"/>
</dbReference>
<evidence type="ECO:0000313" key="4">
    <source>
        <dbReference type="Proteomes" id="UP000237752"/>
    </source>
</evidence>
<protein>
    <submittedName>
        <fullName evidence="3">Protein ImuB</fullName>
    </submittedName>
</protein>
<dbReference type="CDD" id="cd03468">
    <property type="entry name" value="PolY_like"/>
    <property type="match status" value="1"/>
</dbReference>
<dbReference type="PROSITE" id="PS50173">
    <property type="entry name" value="UMUC"/>
    <property type="match status" value="1"/>
</dbReference>
<reference evidence="3 4" key="1">
    <citation type="submission" date="2018-03" db="EMBL/GenBank/DDBJ databases">
        <title>Genomic Encyclopedia of Archaeal and Bacterial Type Strains, Phase II (KMG-II): from individual species to whole genera.</title>
        <authorList>
            <person name="Goeker M."/>
        </authorList>
    </citation>
    <scope>NUCLEOTIDE SEQUENCE [LARGE SCALE GENOMIC DNA]</scope>
    <source>
        <strain evidence="3 4">DSM 100065</strain>
    </source>
</reference>
<evidence type="ECO:0000256" key="1">
    <source>
        <dbReference type="ARBA" id="ARBA00022763"/>
    </source>
</evidence>
<name>A0A2T0ZCN7_9ACTN</name>
<evidence type="ECO:0000259" key="2">
    <source>
        <dbReference type="PROSITE" id="PS50173"/>
    </source>
</evidence>
<feature type="domain" description="UmuC" evidence="2">
    <location>
        <begin position="41"/>
        <end position="114"/>
    </location>
</feature>
<dbReference type="PANTHER" id="PTHR35369">
    <property type="entry name" value="BLR3025 PROTEIN-RELATED"/>
    <property type="match status" value="1"/>
</dbReference>
<dbReference type="InterPro" id="IPR043502">
    <property type="entry name" value="DNA/RNA_pol_sf"/>
</dbReference>
<dbReference type="AlphaFoldDB" id="A0A2T0ZCN7"/>
<dbReference type="EMBL" id="PVUE01000024">
    <property type="protein sequence ID" value="PRZ33908.1"/>
    <property type="molecule type" value="Genomic_DNA"/>
</dbReference>
<dbReference type="OrthoDB" id="5244088at2"/>
<proteinExistence type="predicted"/>